<proteinExistence type="inferred from homology"/>
<name>A0AA41NH31_SCICA</name>
<dbReference type="Proteomes" id="UP001166674">
    <property type="component" value="Unassembled WGS sequence"/>
</dbReference>
<dbReference type="AlphaFoldDB" id="A0AA41NH31"/>
<comment type="caution">
    <text evidence="5">The sequence shown here is derived from an EMBL/GenBank/DDBJ whole genome shotgun (WGS) entry which is preliminary data.</text>
</comment>
<dbReference type="Pfam" id="PF00153">
    <property type="entry name" value="Mito_carr"/>
    <property type="match status" value="1"/>
</dbReference>
<dbReference type="Gene3D" id="1.50.40.10">
    <property type="entry name" value="Mitochondrial carrier domain"/>
    <property type="match status" value="1"/>
</dbReference>
<dbReference type="InterPro" id="IPR023395">
    <property type="entry name" value="MCP_dom_sf"/>
</dbReference>
<evidence type="ECO:0000313" key="5">
    <source>
        <dbReference type="EMBL" id="MBZ3890290.1"/>
    </source>
</evidence>
<dbReference type="SUPFAM" id="SSF103506">
    <property type="entry name" value="Mitochondrial carrier"/>
    <property type="match status" value="1"/>
</dbReference>
<organism evidence="5 6">
    <name type="scientific">Sciurus carolinensis</name>
    <name type="common">Eastern gray squirrel</name>
    <dbReference type="NCBI Taxonomy" id="30640"/>
    <lineage>
        <taxon>Eukaryota</taxon>
        <taxon>Metazoa</taxon>
        <taxon>Chordata</taxon>
        <taxon>Craniata</taxon>
        <taxon>Vertebrata</taxon>
        <taxon>Euteleostomi</taxon>
        <taxon>Mammalia</taxon>
        <taxon>Eutheria</taxon>
        <taxon>Euarchontoglires</taxon>
        <taxon>Glires</taxon>
        <taxon>Rodentia</taxon>
        <taxon>Sciuromorpha</taxon>
        <taxon>Sciuridae</taxon>
        <taxon>Sciurinae</taxon>
        <taxon>Sciurini</taxon>
        <taxon>Sciurus</taxon>
    </lineage>
</organism>
<gene>
    <name evidence="5" type="ORF">SUZIE_207215</name>
</gene>
<keyword evidence="4" id="KW-0472">Membrane</keyword>
<dbReference type="EMBL" id="JAATJV010438599">
    <property type="protein sequence ID" value="MBZ3890290.1"/>
    <property type="molecule type" value="Genomic_DNA"/>
</dbReference>
<evidence type="ECO:0000256" key="3">
    <source>
        <dbReference type="ARBA" id="ARBA00022692"/>
    </source>
</evidence>
<protein>
    <submittedName>
        <fullName evidence="5">Solute carrier family 25 member 39</fullName>
    </submittedName>
</protein>
<sequence length="98" mass="10689">MTDQDLGGISPLQQMMASGAVAVVTSLFTTPLDVLEVHLQSQCTSVGSEPESLQTLEPLIQQIALLSPIHREVPPILQCCPGAPVQMFKWYPLYHMVS</sequence>
<dbReference type="InterPro" id="IPR018108">
    <property type="entry name" value="MCP_transmembrane"/>
</dbReference>
<evidence type="ECO:0000313" key="6">
    <source>
        <dbReference type="Proteomes" id="UP001166674"/>
    </source>
</evidence>
<comment type="subcellular location">
    <subcellularLocation>
        <location evidence="1">Membrane</location>
        <topology evidence="1">Multi-pass membrane protein</topology>
    </subcellularLocation>
</comment>
<comment type="similarity">
    <text evidence="2">Belongs to the mitochondrial carrier (TC 2.A.29) family.</text>
</comment>
<evidence type="ECO:0000256" key="1">
    <source>
        <dbReference type="ARBA" id="ARBA00004141"/>
    </source>
</evidence>
<keyword evidence="6" id="KW-1185">Reference proteome</keyword>
<evidence type="ECO:0000256" key="4">
    <source>
        <dbReference type="ARBA" id="ARBA00023136"/>
    </source>
</evidence>
<accession>A0AA41NH31</accession>
<dbReference type="GO" id="GO:0016020">
    <property type="term" value="C:membrane"/>
    <property type="evidence" value="ECO:0007669"/>
    <property type="project" value="UniProtKB-SubCell"/>
</dbReference>
<keyword evidence="3" id="KW-0812">Transmembrane</keyword>
<reference evidence="5" key="1">
    <citation type="submission" date="2020-03" db="EMBL/GenBank/DDBJ databases">
        <title>Studies in the Genomics of Life Span.</title>
        <authorList>
            <person name="Glass D."/>
        </authorList>
    </citation>
    <scope>NUCLEOTIDE SEQUENCE</scope>
    <source>
        <strain evidence="5">SUZIE</strain>
        <tissue evidence="5">Muscle</tissue>
    </source>
</reference>
<evidence type="ECO:0000256" key="2">
    <source>
        <dbReference type="ARBA" id="ARBA00006375"/>
    </source>
</evidence>